<dbReference type="AlphaFoldDB" id="A0A1A8JUD3"/>
<reference evidence="1" key="1">
    <citation type="submission" date="2016-05" db="EMBL/GenBank/DDBJ databases">
        <authorList>
            <person name="Lavstsen T."/>
            <person name="Jespersen J.S."/>
        </authorList>
    </citation>
    <scope>NUCLEOTIDE SEQUENCE</scope>
    <source>
        <tissue evidence="1">Brain</tissue>
    </source>
</reference>
<organism evidence="1">
    <name type="scientific">Nothobranchius kuhntae</name>
    <name type="common">Beira killifish</name>
    <dbReference type="NCBI Taxonomy" id="321403"/>
    <lineage>
        <taxon>Eukaryota</taxon>
        <taxon>Metazoa</taxon>
        <taxon>Chordata</taxon>
        <taxon>Craniata</taxon>
        <taxon>Vertebrata</taxon>
        <taxon>Euteleostomi</taxon>
        <taxon>Actinopterygii</taxon>
        <taxon>Neopterygii</taxon>
        <taxon>Teleostei</taxon>
        <taxon>Neoteleostei</taxon>
        <taxon>Acanthomorphata</taxon>
        <taxon>Ovalentaria</taxon>
        <taxon>Atherinomorphae</taxon>
        <taxon>Cyprinodontiformes</taxon>
        <taxon>Nothobranchiidae</taxon>
        <taxon>Nothobranchius</taxon>
    </lineage>
</organism>
<feature type="non-terminal residue" evidence="1">
    <location>
        <position position="1"/>
    </location>
</feature>
<name>A0A1A8JUD3_NOTKU</name>
<protein>
    <submittedName>
        <fullName evidence="1">Uncharacterized protein</fullName>
    </submittedName>
</protein>
<accession>A0A1A8JUD3</accession>
<sequence length="147" mass="17165">HTHTHTHMNICVHGGKQKTAELRDDLSLPGVLWTSRRISFIELFEAGLSRQPPHPSLCRSFLSSFNFPVCPCLKKDPHTSRRRLSVEAISFLTAVCFRLIYKVDLQQYRACLESSFQWHNAVLTIYIYHKVEKKGYFYKISCVKEDY</sequence>
<reference evidence="1" key="2">
    <citation type="submission" date="2016-06" db="EMBL/GenBank/DDBJ databases">
        <title>The genome of a short-lived fish provides insights into sex chromosome evolution and the genetic control of aging.</title>
        <authorList>
            <person name="Reichwald K."/>
            <person name="Felder M."/>
            <person name="Petzold A."/>
            <person name="Koch P."/>
            <person name="Groth M."/>
            <person name="Platzer M."/>
        </authorList>
    </citation>
    <scope>NUCLEOTIDE SEQUENCE</scope>
    <source>
        <tissue evidence="1">Brain</tissue>
    </source>
</reference>
<evidence type="ECO:0000313" key="1">
    <source>
        <dbReference type="EMBL" id="SBR23755.1"/>
    </source>
</evidence>
<proteinExistence type="predicted"/>
<dbReference type="EMBL" id="HAEE01003735">
    <property type="protein sequence ID" value="SBR23755.1"/>
    <property type="molecule type" value="Transcribed_RNA"/>
</dbReference>
<gene>
    <name evidence="1" type="primary">LOAG_13019</name>
</gene>